<gene>
    <name evidence="2" type="ORF">GCK32_021415</name>
</gene>
<evidence type="ECO:0000256" key="1">
    <source>
        <dbReference type="ARBA" id="ARBA00023002"/>
    </source>
</evidence>
<feature type="non-terminal residue" evidence="2">
    <location>
        <position position="78"/>
    </location>
</feature>
<dbReference type="AlphaFoldDB" id="A0AAN8G424"/>
<evidence type="ECO:0000313" key="3">
    <source>
        <dbReference type="Proteomes" id="UP001331761"/>
    </source>
</evidence>
<name>A0AAN8G424_TRICO</name>
<reference evidence="2 3" key="1">
    <citation type="submission" date="2019-10" db="EMBL/GenBank/DDBJ databases">
        <title>Assembly and Annotation for the nematode Trichostrongylus colubriformis.</title>
        <authorList>
            <person name="Martin J."/>
        </authorList>
    </citation>
    <scope>NUCLEOTIDE SEQUENCE [LARGE SCALE GENOMIC DNA]</scope>
    <source>
        <strain evidence="2">G859</strain>
        <tissue evidence="2">Whole worm</tissue>
    </source>
</reference>
<keyword evidence="3" id="KW-1185">Reference proteome</keyword>
<sequence>MRQKVYLFPEKTWGKEEIERRLQKFDYVDVMADDKTLHDFLEAVCLDGIAVIKNGPIARRKAVPEIGERIGQIHNTHF</sequence>
<protein>
    <submittedName>
        <fullName evidence="2">Uncharacterized protein</fullName>
    </submittedName>
</protein>
<proteinExistence type="predicted"/>
<dbReference type="Proteomes" id="UP001331761">
    <property type="component" value="Unassembled WGS sequence"/>
</dbReference>
<comment type="caution">
    <text evidence="2">The sequence shown here is derived from an EMBL/GenBank/DDBJ whole genome shotgun (WGS) entry which is preliminary data.</text>
</comment>
<dbReference type="Gene3D" id="3.60.130.10">
    <property type="entry name" value="Clavaminate synthase-like"/>
    <property type="match status" value="1"/>
</dbReference>
<dbReference type="InterPro" id="IPR042098">
    <property type="entry name" value="TauD-like_sf"/>
</dbReference>
<evidence type="ECO:0000313" key="2">
    <source>
        <dbReference type="EMBL" id="KAK5985745.1"/>
    </source>
</evidence>
<organism evidence="2 3">
    <name type="scientific">Trichostrongylus colubriformis</name>
    <name type="common">Black scour worm</name>
    <dbReference type="NCBI Taxonomy" id="6319"/>
    <lineage>
        <taxon>Eukaryota</taxon>
        <taxon>Metazoa</taxon>
        <taxon>Ecdysozoa</taxon>
        <taxon>Nematoda</taxon>
        <taxon>Chromadorea</taxon>
        <taxon>Rhabditida</taxon>
        <taxon>Rhabditina</taxon>
        <taxon>Rhabditomorpha</taxon>
        <taxon>Strongyloidea</taxon>
        <taxon>Trichostrongylidae</taxon>
        <taxon>Trichostrongylus</taxon>
    </lineage>
</organism>
<accession>A0AAN8G424</accession>
<dbReference type="GO" id="GO:0016491">
    <property type="term" value="F:oxidoreductase activity"/>
    <property type="evidence" value="ECO:0007669"/>
    <property type="project" value="UniProtKB-KW"/>
</dbReference>
<dbReference type="EMBL" id="WIXE01001384">
    <property type="protein sequence ID" value="KAK5985745.1"/>
    <property type="molecule type" value="Genomic_DNA"/>
</dbReference>
<keyword evidence="1" id="KW-0560">Oxidoreductase</keyword>